<dbReference type="InterPro" id="IPR010994">
    <property type="entry name" value="RuvA_2-like"/>
</dbReference>
<keyword evidence="1 10" id="KW-0436">Ligase</keyword>
<dbReference type="SUPFAM" id="SSF47781">
    <property type="entry name" value="RuvA domain 2-like"/>
    <property type="match status" value="1"/>
</dbReference>
<dbReference type="InterPro" id="IPR013839">
    <property type="entry name" value="DNAligase_adenylation"/>
</dbReference>
<dbReference type="HAMAP" id="MF_01588">
    <property type="entry name" value="DNA_ligase_A"/>
    <property type="match status" value="1"/>
</dbReference>
<feature type="binding site" evidence="10">
    <location>
        <begin position="80"/>
        <end position="81"/>
    </location>
    <ligand>
        <name>NAD(+)</name>
        <dbReference type="ChEBI" id="CHEBI:57540"/>
    </ligand>
</feature>
<reference evidence="12" key="1">
    <citation type="journal article" date="2021" name="PeerJ">
        <title>Extensive microbial diversity within the chicken gut microbiome revealed by metagenomics and culture.</title>
        <authorList>
            <person name="Gilroy R."/>
            <person name="Ravi A."/>
            <person name="Getino M."/>
            <person name="Pursley I."/>
            <person name="Horton D.L."/>
            <person name="Alikhan N.F."/>
            <person name="Baker D."/>
            <person name="Gharbi K."/>
            <person name="Hall N."/>
            <person name="Watson M."/>
            <person name="Adriaenssens E.M."/>
            <person name="Foster-Nyarko E."/>
            <person name="Jarju S."/>
            <person name="Secka A."/>
            <person name="Antonio M."/>
            <person name="Oren A."/>
            <person name="Chaudhuri R.R."/>
            <person name="La Ragione R."/>
            <person name="Hildebrand F."/>
            <person name="Pallen M.J."/>
        </authorList>
    </citation>
    <scope>NUCLEOTIDE SEQUENCE</scope>
    <source>
        <strain evidence="12">CHK179-7159</strain>
    </source>
</reference>
<dbReference type="Pfam" id="PF12826">
    <property type="entry name" value="HHH_2"/>
    <property type="match status" value="1"/>
</dbReference>
<dbReference type="SMART" id="SM00532">
    <property type="entry name" value="LIGANc"/>
    <property type="match status" value="1"/>
</dbReference>
<keyword evidence="5 10" id="KW-0862">Zinc</keyword>
<evidence type="ECO:0000256" key="5">
    <source>
        <dbReference type="ARBA" id="ARBA00022833"/>
    </source>
</evidence>
<keyword evidence="3 10" id="KW-0479">Metal-binding</keyword>
<dbReference type="InterPro" id="IPR001357">
    <property type="entry name" value="BRCT_dom"/>
</dbReference>
<comment type="function">
    <text evidence="10">DNA ligase that catalyzes the formation of phosphodiester linkages between 5'-phosphoryl and 3'-hydroxyl groups in double-stranded DNA using NAD as a coenzyme and as the energy source for the reaction. It is essential for DNA replication and repair of damaged DNA.</text>
</comment>
<dbReference type="Gene3D" id="1.10.287.610">
    <property type="entry name" value="Helix hairpin bin"/>
    <property type="match status" value="1"/>
</dbReference>
<feature type="binding site" evidence="10">
    <location>
        <position position="159"/>
    </location>
    <ligand>
        <name>NAD(+)</name>
        <dbReference type="ChEBI" id="CHEBI:57540"/>
    </ligand>
</feature>
<protein>
    <recommendedName>
        <fullName evidence="10">DNA ligase</fullName>
        <ecNumber evidence="10">6.5.1.2</ecNumber>
    </recommendedName>
    <alternativeName>
        <fullName evidence="10">Polydeoxyribonucleotide synthase [NAD(+)]</fullName>
    </alternativeName>
</protein>
<evidence type="ECO:0000256" key="10">
    <source>
        <dbReference type="HAMAP-Rule" id="MF_01588"/>
    </source>
</evidence>
<evidence type="ECO:0000256" key="6">
    <source>
        <dbReference type="ARBA" id="ARBA00023027"/>
    </source>
</evidence>
<comment type="catalytic activity">
    <reaction evidence="9 10">
        <text>NAD(+) + (deoxyribonucleotide)n-3'-hydroxyl + 5'-phospho-(deoxyribonucleotide)m = (deoxyribonucleotide)n+m + AMP + beta-nicotinamide D-nucleotide.</text>
        <dbReference type="EC" id="6.5.1.2"/>
    </reaction>
</comment>
<dbReference type="CDD" id="cd17748">
    <property type="entry name" value="BRCT_DNA_ligase_like"/>
    <property type="match status" value="1"/>
</dbReference>
<feature type="active site" description="N6-AMP-lysine intermediate" evidence="10">
    <location>
        <position position="104"/>
    </location>
</feature>
<dbReference type="InterPro" id="IPR036420">
    <property type="entry name" value="BRCT_dom_sf"/>
</dbReference>
<dbReference type="PROSITE" id="PS50172">
    <property type="entry name" value="BRCT"/>
    <property type="match status" value="1"/>
</dbReference>
<proteinExistence type="inferred from homology"/>
<keyword evidence="10" id="KW-0460">Magnesium</keyword>
<dbReference type="GO" id="GO:0046872">
    <property type="term" value="F:metal ion binding"/>
    <property type="evidence" value="ECO:0007669"/>
    <property type="project" value="UniProtKB-KW"/>
</dbReference>
<evidence type="ECO:0000256" key="4">
    <source>
        <dbReference type="ARBA" id="ARBA00022763"/>
    </source>
</evidence>
<comment type="similarity">
    <text evidence="10">Belongs to the NAD-dependent DNA ligase family. LigA subfamily.</text>
</comment>
<evidence type="ECO:0000256" key="9">
    <source>
        <dbReference type="ARBA" id="ARBA00034005"/>
    </source>
</evidence>
<dbReference type="InterPro" id="IPR004150">
    <property type="entry name" value="NAD_DNA_ligase_OB"/>
</dbReference>
<feature type="binding site" evidence="10">
    <location>
        <position position="406"/>
    </location>
    <ligand>
        <name>Zn(2+)</name>
        <dbReference type="ChEBI" id="CHEBI:29105"/>
    </ligand>
</feature>
<evidence type="ECO:0000256" key="8">
    <source>
        <dbReference type="ARBA" id="ARBA00023211"/>
    </source>
</evidence>
<evidence type="ECO:0000259" key="11">
    <source>
        <dbReference type="PROSITE" id="PS50172"/>
    </source>
</evidence>
<dbReference type="InterPro" id="IPR012340">
    <property type="entry name" value="NA-bd_OB-fold"/>
</dbReference>
<dbReference type="GO" id="GO:0003911">
    <property type="term" value="F:DNA ligase (NAD+) activity"/>
    <property type="evidence" value="ECO:0007669"/>
    <property type="project" value="UniProtKB-UniRule"/>
</dbReference>
<dbReference type="EMBL" id="DWYY01000115">
    <property type="protein sequence ID" value="HJA93512.1"/>
    <property type="molecule type" value="Genomic_DNA"/>
</dbReference>
<dbReference type="Gene3D" id="1.10.150.20">
    <property type="entry name" value="5' to 3' exonuclease, C-terminal subdomain"/>
    <property type="match status" value="2"/>
</dbReference>
<keyword evidence="6 10" id="KW-0520">NAD</keyword>
<sequence length="677" mass="75372">MMDKTARMKELIAKLTAASRAYYAEDREIMSNYEYDRLYDELEALEKETGTVLAGSPTVTVGYEAVDELPKERHEQPMLSLGKTKSREELKDWLGNQKGLLSWKLDGLTVVLTYRDGTLFKAVTRGNGEIGEVITPNAKVFVNIPLVIPFKGELILRGEAVISYKDFEKINEKIEDVDARYKNPRNLCSGSVRQLSSEITAQRNVRFYAFALVSAKETSSPLSVAAEDSSDTETGISVDFHNSRKKQFEFLAGQGFDVVEYREVDAGNVEAAVADFEDRIKTFPIPSDGLVLIYDDIAYGLSLGTTAKFPRDSIAFKWEDETAETTFREMEWSASRTGLINPVAIFDPVQLEGTTVSRASVHNISIVKSLKLGVGDKITVYKANMIIPQIAENLTRSGTLPIPDTCPVCGGRAEIRQVNDVQSLYCTNPDCDAKKVKSFALFVSRDALNIDGLSEATLEKFLGRGFLHRFADLFHLDRYRDEIVAMEGFGEKSWQNLSESIERARVTTLPRVIYGLGIQNIGLANAKMICREYNDDLERMMNADVEELSLIDGVGGVIAGTFHDYWQSARNREDMKLLLSELTIEHTEMDEASQTLKGLVFVVTGSLNHFDGRSALKEAIEQKGGKVTGSVTGKTTCLINNDSTSNSAKNRKAKELNVPVLTEEEFMERYLNAENPA</sequence>
<evidence type="ECO:0000313" key="13">
    <source>
        <dbReference type="Proteomes" id="UP000886858"/>
    </source>
</evidence>
<dbReference type="SUPFAM" id="SSF50249">
    <property type="entry name" value="Nucleic acid-binding proteins"/>
    <property type="match status" value="1"/>
</dbReference>
<reference evidence="12" key="2">
    <citation type="submission" date="2021-04" db="EMBL/GenBank/DDBJ databases">
        <authorList>
            <person name="Gilroy R."/>
        </authorList>
    </citation>
    <scope>NUCLEOTIDE SEQUENCE</scope>
    <source>
        <strain evidence="12">CHK179-7159</strain>
    </source>
</reference>
<dbReference type="Pfam" id="PF03120">
    <property type="entry name" value="OB_DNA_ligase"/>
    <property type="match status" value="1"/>
</dbReference>
<dbReference type="Gene3D" id="2.40.50.140">
    <property type="entry name" value="Nucleic acid-binding proteins"/>
    <property type="match status" value="1"/>
</dbReference>
<gene>
    <name evidence="10 12" type="primary">ligA</name>
    <name evidence="12" type="ORF">H9717_10440</name>
</gene>
<organism evidence="12 13">
    <name type="scientific">Candidatus Eisenbergiella merdipullorum</name>
    <dbReference type="NCBI Taxonomy" id="2838553"/>
    <lineage>
        <taxon>Bacteria</taxon>
        <taxon>Bacillati</taxon>
        <taxon>Bacillota</taxon>
        <taxon>Clostridia</taxon>
        <taxon>Lachnospirales</taxon>
        <taxon>Lachnospiraceae</taxon>
        <taxon>Eisenbergiella</taxon>
    </lineage>
</organism>
<dbReference type="Pfam" id="PF00533">
    <property type="entry name" value="BRCT"/>
    <property type="match status" value="1"/>
</dbReference>
<keyword evidence="4 10" id="KW-0227">DNA damage</keyword>
<dbReference type="InterPro" id="IPR041663">
    <property type="entry name" value="DisA/LigA_HHH"/>
</dbReference>
<evidence type="ECO:0000256" key="1">
    <source>
        <dbReference type="ARBA" id="ARBA00022598"/>
    </source>
</evidence>
<comment type="caution">
    <text evidence="12">The sequence shown here is derived from an EMBL/GenBank/DDBJ whole genome shotgun (WGS) entry which is preliminary data.</text>
</comment>
<dbReference type="Proteomes" id="UP000886858">
    <property type="component" value="Unassembled WGS sequence"/>
</dbReference>
<feature type="binding site" evidence="10">
    <location>
        <position position="426"/>
    </location>
    <ligand>
        <name>Zn(2+)</name>
        <dbReference type="ChEBI" id="CHEBI:29105"/>
    </ligand>
</feature>
<dbReference type="InterPro" id="IPR001679">
    <property type="entry name" value="DNA_ligase"/>
</dbReference>
<dbReference type="Pfam" id="PF01653">
    <property type="entry name" value="DNA_ligase_aden"/>
    <property type="match status" value="1"/>
</dbReference>
<feature type="domain" description="BRCT" evidence="11">
    <location>
        <begin position="591"/>
        <end position="668"/>
    </location>
</feature>
<dbReference type="SUPFAM" id="SSF56091">
    <property type="entry name" value="DNA ligase/mRNA capping enzyme, catalytic domain"/>
    <property type="match status" value="1"/>
</dbReference>
<evidence type="ECO:0000256" key="7">
    <source>
        <dbReference type="ARBA" id="ARBA00023204"/>
    </source>
</evidence>
<dbReference type="Gene3D" id="3.30.470.30">
    <property type="entry name" value="DNA ligase/mRNA capping enzyme"/>
    <property type="match status" value="1"/>
</dbReference>
<dbReference type="PIRSF" id="PIRSF001604">
    <property type="entry name" value="LigA"/>
    <property type="match status" value="1"/>
</dbReference>
<dbReference type="GO" id="GO:0006281">
    <property type="term" value="P:DNA repair"/>
    <property type="evidence" value="ECO:0007669"/>
    <property type="project" value="UniProtKB-KW"/>
</dbReference>
<feature type="binding site" evidence="10">
    <location>
        <position position="317"/>
    </location>
    <ligand>
        <name>NAD(+)</name>
        <dbReference type="ChEBI" id="CHEBI:57540"/>
    </ligand>
</feature>
<keyword evidence="7 10" id="KW-0234">DNA repair</keyword>
<evidence type="ECO:0000313" key="12">
    <source>
        <dbReference type="EMBL" id="HJA93512.1"/>
    </source>
</evidence>
<evidence type="ECO:0000256" key="3">
    <source>
        <dbReference type="ARBA" id="ARBA00022723"/>
    </source>
</evidence>
<dbReference type="InterPro" id="IPR013840">
    <property type="entry name" value="DNAligase_N"/>
</dbReference>
<dbReference type="NCBIfam" id="TIGR00575">
    <property type="entry name" value="dnlj"/>
    <property type="match status" value="1"/>
</dbReference>
<dbReference type="GO" id="GO:0006260">
    <property type="term" value="P:DNA replication"/>
    <property type="evidence" value="ECO:0007669"/>
    <property type="project" value="UniProtKB-KW"/>
</dbReference>
<dbReference type="SMART" id="SM00292">
    <property type="entry name" value="BRCT"/>
    <property type="match status" value="1"/>
</dbReference>
<comment type="caution">
    <text evidence="10">Lacks conserved residue(s) required for the propagation of feature annotation.</text>
</comment>
<keyword evidence="8 10" id="KW-0464">Manganese</keyword>
<accession>A0A9D2I754</accession>
<dbReference type="EC" id="6.5.1.2" evidence="10"/>
<feature type="binding site" evidence="10">
    <location>
        <position position="125"/>
    </location>
    <ligand>
        <name>NAD(+)</name>
        <dbReference type="ChEBI" id="CHEBI:57540"/>
    </ligand>
</feature>
<feature type="binding site" evidence="10">
    <location>
        <position position="409"/>
    </location>
    <ligand>
        <name>Zn(2+)</name>
        <dbReference type="ChEBI" id="CHEBI:29105"/>
    </ligand>
</feature>
<keyword evidence="2 10" id="KW-0235">DNA replication</keyword>
<comment type="cofactor">
    <cofactor evidence="10">
        <name>Mg(2+)</name>
        <dbReference type="ChEBI" id="CHEBI:18420"/>
    </cofactor>
    <cofactor evidence="10">
        <name>Mn(2+)</name>
        <dbReference type="ChEBI" id="CHEBI:29035"/>
    </cofactor>
</comment>
<dbReference type="NCBIfam" id="NF005932">
    <property type="entry name" value="PRK07956.1"/>
    <property type="match status" value="1"/>
</dbReference>
<name>A0A9D2I754_9FIRM</name>
<evidence type="ECO:0000256" key="2">
    <source>
        <dbReference type="ARBA" id="ARBA00022705"/>
    </source>
</evidence>
<dbReference type="Gene3D" id="3.40.50.10190">
    <property type="entry name" value="BRCT domain"/>
    <property type="match status" value="1"/>
</dbReference>
<dbReference type="SUPFAM" id="SSF52113">
    <property type="entry name" value="BRCT domain"/>
    <property type="match status" value="1"/>
</dbReference>
<feature type="binding site" evidence="10">
    <location>
        <position position="431"/>
    </location>
    <ligand>
        <name>Zn(2+)</name>
        <dbReference type="ChEBI" id="CHEBI:29105"/>
    </ligand>
</feature>
<dbReference type="AlphaFoldDB" id="A0A9D2I754"/>